<dbReference type="GO" id="GO:0003677">
    <property type="term" value="F:DNA binding"/>
    <property type="evidence" value="ECO:0007669"/>
    <property type="project" value="UniProtKB-UniRule"/>
</dbReference>
<dbReference type="PANTHER" id="PTHR10840">
    <property type="entry name" value="PROGRAMMED CELL DEATH PROTEIN 5"/>
    <property type="match status" value="1"/>
</dbReference>
<dbReference type="Pfam" id="PF01984">
    <property type="entry name" value="dsDNA_bind"/>
    <property type="match status" value="1"/>
</dbReference>
<dbReference type="Gene3D" id="1.10.8.140">
    <property type="entry name" value="PDCD5-like"/>
    <property type="match status" value="1"/>
</dbReference>
<dbReference type="Proteomes" id="UP000030624">
    <property type="component" value="Chromosome"/>
</dbReference>
<keyword evidence="4" id="KW-0175">Coiled coil</keyword>
<dbReference type="NCBIfam" id="NF003268">
    <property type="entry name" value="PRK04239.1"/>
    <property type="match status" value="1"/>
</dbReference>
<dbReference type="InterPro" id="IPR022889">
    <property type="entry name" value="DNA_bind_arc"/>
</dbReference>
<dbReference type="HAMAP" id="MF_00026">
    <property type="entry name" value="dsDNA_bind"/>
    <property type="match status" value="1"/>
</dbReference>
<dbReference type="SUPFAM" id="SSF46950">
    <property type="entry name" value="Double-stranded DNA-binding domain"/>
    <property type="match status" value="1"/>
</dbReference>
<dbReference type="GO" id="GO:0005829">
    <property type="term" value="C:cytosol"/>
    <property type="evidence" value="ECO:0007669"/>
    <property type="project" value="TreeGrafter"/>
</dbReference>
<feature type="coiled-coil region" evidence="4">
    <location>
        <begin position="1"/>
        <end position="46"/>
    </location>
</feature>
<dbReference type="InterPro" id="IPR002836">
    <property type="entry name" value="PDCD5-like"/>
</dbReference>
<accession>A0A0A7GFG8</accession>
<proteinExistence type="inferred from homology"/>
<evidence type="ECO:0000256" key="3">
    <source>
        <dbReference type="HAMAP-Rule" id="MF_00026"/>
    </source>
</evidence>
<keyword evidence="2 3" id="KW-0238">DNA-binding</keyword>
<dbReference type="STRING" id="565033.GACE_1568"/>
<gene>
    <name evidence="5" type="ORF">GACE_1568</name>
</gene>
<dbReference type="GeneID" id="24798149"/>
<dbReference type="eggNOG" id="arCOG04179">
    <property type="taxonomic scope" value="Archaea"/>
</dbReference>
<name>A0A0A7GFG8_GEOAI</name>
<protein>
    <recommendedName>
        <fullName evidence="3">DNA-binding protein GACE_1568</fullName>
    </recommendedName>
</protein>
<evidence type="ECO:0000313" key="5">
    <source>
        <dbReference type="EMBL" id="AIY90603.1"/>
    </source>
</evidence>
<sequence>MDDLEEIRRRKLMELQAQRQKELEELAQQQEMARRIEEQKKAILKAVLEPEARERLTRLKLAHPDIAEAVEAQLIALAQSGRLRSKITDEMLKEILRRAMPKKRETRIIRK</sequence>
<organism evidence="5 6">
    <name type="scientific">Geoglobus acetivorans</name>
    <dbReference type="NCBI Taxonomy" id="565033"/>
    <lineage>
        <taxon>Archaea</taxon>
        <taxon>Methanobacteriati</taxon>
        <taxon>Methanobacteriota</taxon>
        <taxon>Archaeoglobi</taxon>
        <taxon>Archaeoglobales</taxon>
        <taxon>Archaeoglobaceae</taxon>
        <taxon>Geoglobus</taxon>
    </lineage>
</organism>
<dbReference type="HOGENOM" id="CLU_122978_3_0_2"/>
<dbReference type="AlphaFoldDB" id="A0A0A7GFG8"/>
<dbReference type="InterPro" id="IPR036883">
    <property type="entry name" value="PDCD5-like_sf"/>
</dbReference>
<dbReference type="EMBL" id="CP009552">
    <property type="protein sequence ID" value="AIY90603.1"/>
    <property type="molecule type" value="Genomic_DNA"/>
</dbReference>
<reference evidence="5 6" key="1">
    <citation type="journal article" date="2015" name="Appl. Environ. Microbiol.">
        <title>The Geoglobus acetivorans genome: Fe(III) reduction, acetate utilization, autotrophic growth, and degradation of aromatic compounds in a hyperthermophilic archaeon.</title>
        <authorList>
            <person name="Mardanov A.V."/>
            <person name="Slododkina G.B."/>
            <person name="Slobodkin A.I."/>
            <person name="Beletsky A.V."/>
            <person name="Gavrilov S.N."/>
            <person name="Kublanov I.V."/>
            <person name="Bonch-Osmolovskaya E.A."/>
            <person name="Skryabin K.G."/>
            <person name="Ravin N.V."/>
        </authorList>
    </citation>
    <scope>NUCLEOTIDE SEQUENCE [LARGE SCALE GENOMIC DNA]</scope>
    <source>
        <strain evidence="5 6">SBH6</strain>
    </source>
</reference>
<comment type="similarity">
    <text evidence="1 3">Belongs to the PDCD5 family.</text>
</comment>
<dbReference type="PANTHER" id="PTHR10840:SF0">
    <property type="entry name" value="PROGRAMMED CELL DEATH PROTEIN 5"/>
    <property type="match status" value="1"/>
</dbReference>
<dbReference type="PIRSF" id="PIRSF015730">
    <property type="entry name" value="TFAR19"/>
    <property type="match status" value="1"/>
</dbReference>
<evidence type="ECO:0000256" key="4">
    <source>
        <dbReference type="SAM" id="Coils"/>
    </source>
</evidence>
<evidence type="ECO:0000313" key="6">
    <source>
        <dbReference type="Proteomes" id="UP000030624"/>
    </source>
</evidence>
<evidence type="ECO:0000256" key="2">
    <source>
        <dbReference type="ARBA" id="ARBA00023125"/>
    </source>
</evidence>
<evidence type="ECO:0000256" key="1">
    <source>
        <dbReference type="ARBA" id="ARBA00010490"/>
    </source>
</evidence>
<dbReference type="RefSeq" id="WP_048092469.1">
    <property type="nucleotide sequence ID" value="NZ_CP009552.1"/>
</dbReference>
<dbReference type="KEGG" id="gac:GACE_1568"/>